<dbReference type="EMBL" id="JAAOCX010000018">
    <property type="protein sequence ID" value="MBJ7633522.1"/>
    <property type="molecule type" value="Genomic_DNA"/>
</dbReference>
<keyword evidence="1" id="KW-0812">Transmembrane</keyword>
<sequence length="70" mass="7521">MITKKIKGFARAIRARLDVILFSLALVVFVLTMFLTINALVGGISLTIALAIAGYGVVLIDNGTNTNRKE</sequence>
<dbReference type="Proteomes" id="UP000808038">
    <property type="component" value="Unassembled WGS sequence"/>
</dbReference>
<organism evidence="3 4">
    <name type="scientific">Weissella confusa</name>
    <name type="common">Lactobacillus confusus</name>
    <dbReference type="NCBI Taxonomy" id="1583"/>
    <lineage>
        <taxon>Bacteria</taxon>
        <taxon>Bacillati</taxon>
        <taxon>Bacillota</taxon>
        <taxon>Bacilli</taxon>
        <taxon>Lactobacillales</taxon>
        <taxon>Lactobacillaceae</taxon>
        <taxon>Weissella</taxon>
    </lineage>
</organism>
<feature type="transmembrane region" description="Helical" evidence="1">
    <location>
        <begin position="43"/>
        <end position="60"/>
    </location>
</feature>
<evidence type="ECO:0000256" key="1">
    <source>
        <dbReference type="SAM" id="Phobius"/>
    </source>
</evidence>
<evidence type="ECO:0000313" key="3">
    <source>
        <dbReference type="EMBL" id="MBJ7638477.1"/>
    </source>
</evidence>
<comment type="caution">
    <text evidence="3">The sequence shown here is derived from an EMBL/GenBank/DDBJ whole genome shotgun (WGS) entry which is preliminary data.</text>
</comment>
<dbReference type="Pfam" id="PF06341">
    <property type="entry name" value="DUF1056"/>
    <property type="match status" value="1"/>
</dbReference>
<evidence type="ECO:0000313" key="2">
    <source>
        <dbReference type="EMBL" id="MBJ7633522.1"/>
    </source>
</evidence>
<feature type="transmembrane region" description="Helical" evidence="1">
    <location>
        <begin position="20"/>
        <end position="37"/>
    </location>
</feature>
<protein>
    <submittedName>
        <fullName evidence="3">DUF1056 family protein</fullName>
    </submittedName>
</protein>
<reference evidence="3" key="1">
    <citation type="submission" date="2020-02" db="EMBL/GenBank/DDBJ databases">
        <authorList>
            <person name="Fontana A."/>
            <person name="Patrone V."/>
            <person name="Morelli L."/>
        </authorList>
    </citation>
    <scope>NUCLEOTIDE SEQUENCE</scope>
    <source>
        <strain evidence="2">CCUG 30943</strain>
        <strain evidence="3">CCUG 43002</strain>
    </source>
</reference>
<keyword evidence="4" id="KW-1185">Reference proteome</keyword>
<dbReference type="Proteomes" id="UP000728106">
    <property type="component" value="Unassembled WGS sequence"/>
</dbReference>
<keyword evidence="1" id="KW-0472">Membrane</keyword>
<dbReference type="InterPro" id="IPR009406">
    <property type="entry name" value="DUF1056"/>
</dbReference>
<name>A0A4Z0RLL2_WEICO</name>
<reference evidence="3 4" key="2">
    <citation type="journal article" date="2021" name="Int. J. Food Microbiol.">
        <title>Safety demonstration of a microbial species for use in the food chain: Weissella confusa.</title>
        <authorList>
            <person name="Bourdichon F."/>
            <person name="Patrone V."/>
            <person name="Fontana A."/>
            <person name="Milani G."/>
            <person name="Morelli L."/>
        </authorList>
    </citation>
    <scope>NUCLEOTIDE SEQUENCE [LARGE SCALE GENOMIC DNA]</scope>
    <source>
        <strain evidence="2">CCUG 30943</strain>
        <strain evidence="3 4">CCUG 43002</strain>
    </source>
</reference>
<accession>A0A4Z0RLL2</accession>
<keyword evidence="1" id="KW-1133">Transmembrane helix</keyword>
<dbReference type="RefSeq" id="WP_135390767.1">
    <property type="nucleotide sequence ID" value="NZ_ALXJ01000056.1"/>
</dbReference>
<dbReference type="EMBL" id="JAAOCP010000004">
    <property type="protein sequence ID" value="MBJ7638477.1"/>
    <property type="molecule type" value="Genomic_DNA"/>
</dbReference>
<evidence type="ECO:0000313" key="4">
    <source>
        <dbReference type="Proteomes" id="UP000728106"/>
    </source>
</evidence>
<dbReference type="AlphaFoldDB" id="A0A4Z0RLL2"/>
<proteinExistence type="predicted"/>
<gene>
    <name evidence="3" type="ORF">HAU20_03635</name>
    <name evidence="2" type="ORF">HAU43_10575</name>
</gene>